<keyword evidence="6" id="KW-1185">Reference proteome</keyword>
<dbReference type="InterPro" id="IPR001424">
    <property type="entry name" value="SOD_Cu_Zn_dom"/>
</dbReference>
<dbReference type="EMBL" id="BAABAT010000064">
    <property type="protein sequence ID" value="GAA4263276.1"/>
    <property type="molecule type" value="Genomic_DNA"/>
</dbReference>
<feature type="chain" id="PRO_5046143308" description="Superoxide dismutase copper/zinc binding domain-containing protein" evidence="3">
    <location>
        <begin position="19"/>
        <end position="211"/>
    </location>
</feature>
<evidence type="ECO:0000259" key="4">
    <source>
        <dbReference type="Pfam" id="PF00080"/>
    </source>
</evidence>
<sequence>MKCGVAAALVLLGPGLLAGGCRGEDASPKRPVATASALPGPSSVEPGTVTAKGTFRPAATAPPGTAAFLYDTTAATASAAAELTLNSAGEHTKITLAVTGFDPKRTYGAHLHVNPCGKDPKAAGGHFQHHPEPTASSSPSNDPMYANPQNEAWLDFTTDDHGNGKAGAEQAWALTPQHRPYSLVIHEEKTKTGPGVAGTAGARVACLTIKY</sequence>
<evidence type="ECO:0000313" key="5">
    <source>
        <dbReference type="EMBL" id="GAA4263276.1"/>
    </source>
</evidence>
<evidence type="ECO:0000256" key="3">
    <source>
        <dbReference type="SAM" id="SignalP"/>
    </source>
</evidence>
<organism evidence="5 6">
    <name type="scientific">Dactylosporangium darangshiense</name>
    <dbReference type="NCBI Taxonomy" id="579108"/>
    <lineage>
        <taxon>Bacteria</taxon>
        <taxon>Bacillati</taxon>
        <taxon>Actinomycetota</taxon>
        <taxon>Actinomycetes</taxon>
        <taxon>Micromonosporales</taxon>
        <taxon>Micromonosporaceae</taxon>
        <taxon>Dactylosporangium</taxon>
    </lineage>
</organism>
<evidence type="ECO:0000256" key="2">
    <source>
        <dbReference type="SAM" id="MobiDB-lite"/>
    </source>
</evidence>
<gene>
    <name evidence="5" type="ORF">GCM10022255_106360</name>
</gene>
<dbReference type="InterPro" id="IPR036423">
    <property type="entry name" value="SOD-like_Cu/Zn_dom_sf"/>
</dbReference>
<comment type="similarity">
    <text evidence="1">Belongs to the Cu-Zn superoxide dismutase family.</text>
</comment>
<name>A0ABP8DTQ8_9ACTN</name>
<dbReference type="PROSITE" id="PS51257">
    <property type="entry name" value="PROKAR_LIPOPROTEIN"/>
    <property type="match status" value="1"/>
</dbReference>
<proteinExistence type="inferred from homology"/>
<reference evidence="6" key="1">
    <citation type="journal article" date="2019" name="Int. J. Syst. Evol. Microbiol.">
        <title>The Global Catalogue of Microorganisms (GCM) 10K type strain sequencing project: providing services to taxonomists for standard genome sequencing and annotation.</title>
        <authorList>
            <consortium name="The Broad Institute Genomics Platform"/>
            <consortium name="The Broad Institute Genome Sequencing Center for Infectious Disease"/>
            <person name="Wu L."/>
            <person name="Ma J."/>
        </authorList>
    </citation>
    <scope>NUCLEOTIDE SEQUENCE [LARGE SCALE GENOMIC DNA]</scope>
    <source>
        <strain evidence="6">JCM 17441</strain>
    </source>
</reference>
<accession>A0ABP8DTQ8</accession>
<keyword evidence="3" id="KW-0732">Signal</keyword>
<evidence type="ECO:0000313" key="6">
    <source>
        <dbReference type="Proteomes" id="UP001500620"/>
    </source>
</evidence>
<dbReference type="Proteomes" id="UP001500620">
    <property type="component" value="Unassembled WGS sequence"/>
</dbReference>
<feature type="signal peptide" evidence="3">
    <location>
        <begin position="1"/>
        <end position="18"/>
    </location>
</feature>
<protein>
    <recommendedName>
        <fullName evidence="4">Superoxide dismutase copper/zinc binding domain-containing protein</fullName>
    </recommendedName>
</protein>
<dbReference type="SUPFAM" id="SSF49329">
    <property type="entry name" value="Cu,Zn superoxide dismutase-like"/>
    <property type="match status" value="1"/>
</dbReference>
<feature type="domain" description="Superoxide dismutase copper/zinc binding" evidence="4">
    <location>
        <begin position="82"/>
        <end position="207"/>
    </location>
</feature>
<feature type="region of interest" description="Disordered" evidence="2">
    <location>
        <begin position="24"/>
        <end position="49"/>
    </location>
</feature>
<feature type="region of interest" description="Disordered" evidence="2">
    <location>
        <begin position="119"/>
        <end position="143"/>
    </location>
</feature>
<dbReference type="Pfam" id="PF00080">
    <property type="entry name" value="Sod_Cu"/>
    <property type="match status" value="1"/>
</dbReference>
<comment type="caution">
    <text evidence="5">The sequence shown here is derived from an EMBL/GenBank/DDBJ whole genome shotgun (WGS) entry which is preliminary data.</text>
</comment>
<dbReference type="Gene3D" id="2.60.40.200">
    <property type="entry name" value="Superoxide dismutase, copper/zinc binding domain"/>
    <property type="match status" value="1"/>
</dbReference>
<evidence type="ECO:0000256" key="1">
    <source>
        <dbReference type="ARBA" id="ARBA00010457"/>
    </source>
</evidence>
<dbReference type="RefSeq" id="WP_345142317.1">
    <property type="nucleotide sequence ID" value="NZ_BAABAT010000064.1"/>
</dbReference>